<name>A0A2N7TMF4_9GAMM</name>
<dbReference type="NCBIfam" id="TIGR00125">
    <property type="entry name" value="cyt_tran_rel"/>
    <property type="match status" value="1"/>
</dbReference>
<dbReference type="GO" id="GO:0047348">
    <property type="term" value="F:glycerol-3-phosphate cytidylyltransferase activity"/>
    <property type="evidence" value="ECO:0007669"/>
    <property type="project" value="InterPro"/>
</dbReference>
<protein>
    <submittedName>
        <fullName evidence="4">Glycerol-3-phosphate cytidylyltransferase</fullName>
    </submittedName>
</protein>
<dbReference type="GO" id="GO:0019350">
    <property type="term" value="P:teichoic acid biosynthetic process"/>
    <property type="evidence" value="ECO:0007669"/>
    <property type="project" value="InterPro"/>
</dbReference>
<dbReference type="Proteomes" id="UP000235346">
    <property type="component" value="Unassembled WGS sequence"/>
</dbReference>
<dbReference type="RefSeq" id="WP_102627998.1">
    <property type="nucleotide sequence ID" value="NZ_PDOH01000021.1"/>
</dbReference>
<keyword evidence="2 4" id="KW-0548">Nucleotidyltransferase</keyword>
<proteinExistence type="predicted"/>
<evidence type="ECO:0000256" key="1">
    <source>
        <dbReference type="ARBA" id="ARBA00022679"/>
    </source>
</evidence>
<dbReference type="InterPro" id="IPR006409">
    <property type="entry name" value="G3P_cytidylTrfase"/>
</dbReference>
<dbReference type="PANTHER" id="PTHR43793:SF1">
    <property type="entry name" value="FAD SYNTHASE"/>
    <property type="match status" value="1"/>
</dbReference>
<dbReference type="SUPFAM" id="SSF52374">
    <property type="entry name" value="Nucleotidylyl transferase"/>
    <property type="match status" value="1"/>
</dbReference>
<dbReference type="EMBL" id="PNRE01000049">
    <property type="protein sequence ID" value="PMR69373.1"/>
    <property type="molecule type" value="Genomic_DNA"/>
</dbReference>
<dbReference type="PANTHER" id="PTHR43793">
    <property type="entry name" value="FAD SYNTHASE"/>
    <property type="match status" value="1"/>
</dbReference>
<dbReference type="OrthoDB" id="9802794at2"/>
<gene>
    <name evidence="4" type="primary">tagD</name>
    <name evidence="4" type="ORF">C1H66_11380</name>
</gene>
<feature type="domain" description="Cytidyltransferase-like" evidence="3">
    <location>
        <begin position="6"/>
        <end position="125"/>
    </location>
</feature>
<evidence type="ECO:0000313" key="4">
    <source>
        <dbReference type="EMBL" id="PMR69373.1"/>
    </source>
</evidence>
<dbReference type="NCBIfam" id="TIGR01518">
    <property type="entry name" value="g3p_cytidyltrns"/>
    <property type="match status" value="1"/>
</dbReference>
<dbReference type="Pfam" id="PF01467">
    <property type="entry name" value="CTP_transf_like"/>
    <property type="match status" value="1"/>
</dbReference>
<dbReference type="GO" id="GO:0046872">
    <property type="term" value="F:metal ion binding"/>
    <property type="evidence" value="ECO:0007669"/>
    <property type="project" value="InterPro"/>
</dbReference>
<dbReference type="GO" id="GO:0005737">
    <property type="term" value="C:cytoplasm"/>
    <property type="evidence" value="ECO:0007669"/>
    <property type="project" value="InterPro"/>
</dbReference>
<accession>A0A2N7TMF4</accession>
<organism evidence="4 5">
    <name type="scientific">Halomonas heilongjiangensis</name>
    <dbReference type="NCBI Taxonomy" id="1387883"/>
    <lineage>
        <taxon>Bacteria</taxon>
        <taxon>Pseudomonadati</taxon>
        <taxon>Pseudomonadota</taxon>
        <taxon>Gammaproteobacteria</taxon>
        <taxon>Oceanospirillales</taxon>
        <taxon>Halomonadaceae</taxon>
        <taxon>Halomonas</taxon>
    </lineage>
</organism>
<keyword evidence="1 4" id="KW-0808">Transferase</keyword>
<evidence type="ECO:0000313" key="5">
    <source>
        <dbReference type="Proteomes" id="UP000235346"/>
    </source>
</evidence>
<comment type="caution">
    <text evidence="4">The sequence shown here is derived from an EMBL/GenBank/DDBJ whole genome shotgun (WGS) entry which is preliminary data.</text>
</comment>
<keyword evidence="5" id="KW-1185">Reference proteome</keyword>
<evidence type="ECO:0000259" key="3">
    <source>
        <dbReference type="Pfam" id="PF01467"/>
    </source>
</evidence>
<dbReference type="Gene3D" id="3.40.50.620">
    <property type="entry name" value="HUPs"/>
    <property type="match status" value="1"/>
</dbReference>
<sequence>MSKTVITYGTFDMFHIGHLKLLQRLSEMGDKVIVAVSTDEFNRGKGKKTLIPYEQRAEIVGSIRYVDMVIPEKSWEQKLSDVKKHGVDIFAIGEDWKGEFDFLEELCQVVYLKRTKNISTTDLKRSLKRFLSIPHDDLIKAFEVLEMLRRDLE</sequence>
<dbReference type="AlphaFoldDB" id="A0A2N7TMF4"/>
<reference evidence="4 5" key="1">
    <citation type="submission" date="2018-01" db="EMBL/GenBank/DDBJ databases">
        <title>Halomonas endophytica sp. nov., isolated from storage liquid in the stems of Populus euphratica.</title>
        <authorList>
            <person name="Chen C."/>
        </authorList>
    </citation>
    <scope>NUCLEOTIDE SEQUENCE [LARGE SCALE GENOMIC DNA]</scope>
    <source>
        <strain evidence="4 5">DSM 26881</strain>
    </source>
</reference>
<dbReference type="InterPro" id="IPR050385">
    <property type="entry name" value="Archaeal_FAD_synthase"/>
</dbReference>
<evidence type="ECO:0000256" key="2">
    <source>
        <dbReference type="ARBA" id="ARBA00022695"/>
    </source>
</evidence>
<dbReference type="InterPro" id="IPR004821">
    <property type="entry name" value="Cyt_trans-like"/>
</dbReference>
<dbReference type="InterPro" id="IPR014729">
    <property type="entry name" value="Rossmann-like_a/b/a_fold"/>
</dbReference>